<proteinExistence type="predicted"/>
<evidence type="ECO:0000313" key="3">
    <source>
        <dbReference type="EMBL" id="SKA14417.1"/>
    </source>
</evidence>
<evidence type="ECO:0000256" key="1">
    <source>
        <dbReference type="SAM" id="MobiDB-lite"/>
    </source>
</evidence>
<organism evidence="3 4">
    <name type="scientific">Marinactinospora thermotolerans DSM 45154</name>
    <dbReference type="NCBI Taxonomy" id="1122192"/>
    <lineage>
        <taxon>Bacteria</taxon>
        <taxon>Bacillati</taxon>
        <taxon>Actinomycetota</taxon>
        <taxon>Actinomycetes</taxon>
        <taxon>Streptosporangiales</taxon>
        <taxon>Nocardiopsidaceae</taxon>
        <taxon>Marinactinospora</taxon>
    </lineage>
</organism>
<reference evidence="3 4" key="1">
    <citation type="submission" date="2017-02" db="EMBL/GenBank/DDBJ databases">
        <authorList>
            <person name="Peterson S.W."/>
        </authorList>
    </citation>
    <scope>NUCLEOTIDE SEQUENCE [LARGE SCALE GENOMIC DNA]</scope>
    <source>
        <strain evidence="3 4">DSM 45154</strain>
    </source>
</reference>
<evidence type="ECO:0008006" key="5">
    <source>
        <dbReference type="Google" id="ProtNLM"/>
    </source>
</evidence>
<gene>
    <name evidence="3" type="ORF">SAMN02745673_02756</name>
</gene>
<evidence type="ECO:0000313" key="4">
    <source>
        <dbReference type="Proteomes" id="UP000190637"/>
    </source>
</evidence>
<evidence type="ECO:0000256" key="2">
    <source>
        <dbReference type="SAM" id="SignalP"/>
    </source>
</evidence>
<dbReference type="EMBL" id="FUWS01000006">
    <property type="protein sequence ID" value="SKA14417.1"/>
    <property type="molecule type" value="Genomic_DNA"/>
</dbReference>
<keyword evidence="2" id="KW-0732">Signal</keyword>
<protein>
    <recommendedName>
        <fullName evidence="5">Ig-like domain-containing protein</fullName>
    </recommendedName>
</protein>
<name>A0A1T4REW4_9ACTN</name>
<feature type="compositionally biased region" description="Polar residues" evidence="1">
    <location>
        <begin position="79"/>
        <end position="105"/>
    </location>
</feature>
<dbReference type="STRING" id="1122192.SAMN02745673_02756"/>
<dbReference type="RefSeq" id="WP_235000970.1">
    <property type="nucleotide sequence ID" value="NZ_FUWS01000006.1"/>
</dbReference>
<accession>A0A1T4REW4</accession>
<feature type="signal peptide" evidence="2">
    <location>
        <begin position="1"/>
        <end position="41"/>
    </location>
</feature>
<feature type="region of interest" description="Disordered" evidence="1">
    <location>
        <begin position="77"/>
        <end position="105"/>
    </location>
</feature>
<keyword evidence="4" id="KW-1185">Reference proteome</keyword>
<dbReference type="Proteomes" id="UP000190637">
    <property type="component" value="Unassembled WGS sequence"/>
</dbReference>
<sequence length="234" mass="22932">MRTTRSSTSRSACLPSLLLRGGLTAVGAAAVVGMAAAPALAAGSTTVGPAGDYFSASLSNSATLTVGSVTVTCSVSQSAPSQPLGTNSANQVPTANSNPAGPVTSTINAPTFTNCRTNMPLVNAQVTTSGTWGISAQHGSPSTVSFQIPQGGLEVQTSGLASCHAVTAPDGPASVAGDWTNGNPASTLVFAGDTVPVEVTGGFGCPTAATQGSFSATYQVRNVSTPSSPINITA</sequence>
<dbReference type="AlphaFoldDB" id="A0A1T4REW4"/>
<feature type="chain" id="PRO_5012798028" description="Ig-like domain-containing protein" evidence="2">
    <location>
        <begin position="42"/>
        <end position="234"/>
    </location>
</feature>